<dbReference type="InterPro" id="IPR036628">
    <property type="entry name" value="Clp_N_dom_sf"/>
</dbReference>
<feature type="region of interest" description="Disordered" evidence="1">
    <location>
        <begin position="169"/>
        <end position="226"/>
    </location>
</feature>
<dbReference type="RefSeq" id="WP_311677305.1">
    <property type="nucleotide sequence ID" value="NZ_JAVRER010000031.1"/>
</dbReference>
<keyword evidence="2" id="KW-0645">Protease</keyword>
<dbReference type="SUPFAM" id="SSF81923">
    <property type="entry name" value="Double Clp-N motif"/>
    <property type="match status" value="1"/>
</dbReference>
<accession>A0ABD5E8S5</accession>
<gene>
    <name evidence="2" type="ORF">RM574_19470</name>
</gene>
<dbReference type="GO" id="GO:0008233">
    <property type="term" value="F:peptidase activity"/>
    <property type="evidence" value="ECO:0007669"/>
    <property type="project" value="UniProtKB-KW"/>
</dbReference>
<protein>
    <submittedName>
        <fullName evidence="2">Clp protease N-terminal domain-containing protein</fullName>
    </submittedName>
</protein>
<dbReference type="Proteomes" id="UP001183607">
    <property type="component" value="Unassembled WGS sequence"/>
</dbReference>
<feature type="compositionally biased region" description="Basic and acidic residues" evidence="1">
    <location>
        <begin position="1"/>
        <end position="14"/>
    </location>
</feature>
<sequence length="226" mass="24252">MIGRRLRGEVENVQRRSSSVPGPRDTAPDPAAGLSGTLAGAVSGARRRAVRDGDEQVDTAHLLHSLLQEDPRCREVLRPHLARLLGLLVQRSIGYGLRWQGTVEDSGGLPVLGHAGWSPAASLAMDRARERAATRGGTDAPRPVDLLAALAADPGCRAVALLRDAGAEPESLPAALDTDEPGHREPGHRETDESGHRQGHESAHREGDEYVRPLDVSDLRARHHEP</sequence>
<evidence type="ECO:0000313" key="3">
    <source>
        <dbReference type="Proteomes" id="UP001183607"/>
    </source>
</evidence>
<evidence type="ECO:0000313" key="2">
    <source>
        <dbReference type="EMBL" id="MDT0417665.1"/>
    </source>
</evidence>
<keyword evidence="2" id="KW-0378">Hydrolase</keyword>
<dbReference type="GO" id="GO:0006508">
    <property type="term" value="P:proteolysis"/>
    <property type="evidence" value="ECO:0007669"/>
    <property type="project" value="UniProtKB-KW"/>
</dbReference>
<proteinExistence type="predicted"/>
<comment type="caution">
    <text evidence="2">The sequence shown here is derived from an EMBL/GenBank/DDBJ whole genome shotgun (WGS) entry which is preliminary data.</text>
</comment>
<dbReference type="EMBL" id="JAVRER010000031">
    <property type="protein sequence ID" value="MDT0417665.1"/>
    <property type="molecule type" value="Genomic_DNA"/>
</dbReference>
<name>A0ABD5E8S5_9ACTN</name>
<dbReference type="Gene3D" id="1.10.1780.10">
    <property type="entry name" value="Clp, N-terminal domain"/>
    <property type="match status" value="1"/>
</dbReference>
<dbReference type="AlphaFoldDB" id="A0ABD5E8S5"/>
<evidence type="ECO:0000256" key="1">
    <source>
        <dbReference type="SAM" id="MobiDB-lite"/>
    </source>
</evidence>
<feature type="compositionally biased region" description="Basic and acidic residues" evidence="1">
    <location>
        <begin position="180"/>
        <end position="226"/>
    </location>
</feature>
<reference evidence="3" key="1">
    <citation type="submission" date="2023-07" db="EMBL/GenBank/DDBJ databases">
        <title>30 novel species of actinomycetes from the DSMZ collection.</title>
        <authorList>
            <person name="Nouioui I."/>
        </authorList>
    </citation>
    <scope>NUCLEOTIDE SEQUENCE [LARGE SCALE GENOMIC DNA]</scope>
    <source>
        <strain evidence="3">DSM 41982</strain>
    </source>
</reference>
<organism evidence="2 3">
    <name type="scientific">Streptomyces evansiae</name>
    <dbReference type="NCBI Taxonomy" id="3075535"/>
    <lineage>
        <taxon>Bacteria</taxon>
        <taxon>Bacillati</taxon>
        <taxon>Actinomycetota</taxon>
        <taxon>Actinomycetes</taxon>
        <taxon>Kitasatosporales</taxon>
        <taxon>Streptomycetaceae</taxon>
        <taxon>Streptomyces</taxon>
    </lineage>
</organism>
<feature type="region of interest" description="Disordered" evidence="1">
    <location>
        <begin position="1"/>
        <end position="37"/>
    </location>
</feature>